<gene>
    <name evidence="3" type="ORF">L249_7814</name>
</gene>
<dbReference type="PANTHER" id="PTHR28108:SF1">
    <property type="entry name" value="SWR1-COMPLEX PROTEIN 3"/>
    <property type="match status" value="1"/>
</dbReference>
<name>A0A367L0M1_9HYPO</name>
<dbReference type="OrthoDB" id="5338195at2759"/>
<feature type="region of interest" description="Disordered" evidence="1">
    <location>
        <begin position="140"/>
        <end position="233"/>
    </location>
</feature>
<feature type="compositionally biased region" description="Basic and acidic residues" evidence="1">
    <location>
        <begin position="642"/>
        <end position="654"/>
    </location>
</feature>
<dbReference type="EMBL" id="LKCN02000022">
    <property type="protein sequence ID" value="RCI07979.1"/>
    <property type="molecule type" value="Genomic_DNA"/>
</dbReference>
<feature type="compositionally biased region" description="Low complexity" evidence="1">
    <location>
        <begin position="294"/>
        <end position="323"/>
    </location>
</feature>
<proteinExistence type="predicted"/>
<dbReference type="Pfam" id="PF24707">
    <property type="entry name" value="Swc3"/>
    <property type="match status" value="1"/>
</dbReference>
<keyword evidence="4" id="KW-1185">Reference proteome</keyword>
<evidence type="ECO:0000313" key="3">
    <source>
        <dbReference type="EMBL" id="RCI07979.1"/>
    </source>
</evidence>
<dbReference type="PANTHER" id="PTHR28108">
    <property type="entry name" value="SWR1-COMPLEX PROTEIN 3"/>
    <property type="match status" value="1"/>
</dbReference>
<dbReference type="STRING" id="1330021.A0A367L0M1"/>
<feature type="compositionally biased region" description="Low complexity" evidence="1">
    <location>
        <begin position="245"/>
        <end position="259"/>
    </location>
</feature>
<feature type="region of interest" description="Disordered" evidence="1">
    <location>
        <begin position="245"/>
        <end position="323"/>
    </location>
</feature>
<accession>A0A367L0M1</accession>
<feature type="region of interest" description="Disordered" evidence="1">
    <location>
        <begin position="471"/>
        <end position="502"/>
    </location>
</feature>
<feature type="domain" description="SWR1-complex protein 3" evidence="2">
    <location>
        <begin position="54"/>
        <end position="144"/>
    </location>
</feature>
<dbReference type="GO" id="GO:0140849">
    <property type="term" value="F:ATP-dependent H2AZ histone chaperone activity"/>
    <property type="evidence" value="ECO:0007669"/>
    <property type="project" value="InterPro"/>
</dbReference>
<dbReference type="Proteomes" id="UP000253664">
    <property type="component" value="Unassembled WGS sequence"/>
</dbReference>
<organism evidence="3 4">
    <name type="scientific">Ophiocordyceps polyrhachis-furcata BCC 54312</name>
    <dbReference type="NCBI Taxonomy" id="1330021"/>
    <lineage>
        <taxon>Eukaryota</taxon>
        <taxon>Fungi</taxon>
        <taxon>Dikarya</taxon>
        <taxon>Ascomycota</taxon>
        <taxon>Pezizomycotina</taxon>
        <taxon>Sordariomycetes</taxon>
        <taxon>Hypocreomycetidae</taxon>
        <taxon>Hypocreales</taxon>
        <taxon>Ophiocordycipitaceae</taxon>
        <taxon>Ophiocordyceps</taxon>
    </lineage>
</organism>
<dbReference type="GO" id="GO:0000812">
    <property type="term" value="C:Swr1 complex"/>
    <property type="evidence" value="ECO:0007669"/>
    <property type="project" value="InterPro"/>
</dbReference>
<feature type="compositionally biased region" description="Polar residues" evidence="1">
    <location>
        <begin position="151"/>
        <end position="170"/>
    </location>
</feature>
<dbReference type="InterPro" id="IPR037651">
    <property type="entry name" value="Swc3"/>
</dbReference>
<comment type="caution">
    <text evidence="3">The sequence shown here is derived from an EMBL/GenBank/DDBJ whole genome shotgun (WGS) entry which is preliminary data.</text>
</comment>
<feature type="region of interest" description="Disordered" evidence="1">
    <location>
        <begin position="1"/>
        <end position="54"/>
    </location>
</feature>
<dbReference type="InterPro" id="IPR057558">
    <property type="entry name" value="Swc3_dom"/>
</dbReference>
<feature type="region of interest" description="Disordered" evidence="1">
    <location>
        <begin position="99"/>
        <end position="121"/>
    </location>
</feature>
<feature type="compositionally biased region" description="Pro residues" evidence="1">
    <location>
        <begin position="26"/>
        <end position="38"/>
    </location>
</feature>
<feature type="compositionally biased region" description="Polar residues" evidence="1">
    <location>
        <begin position="492"/>
        <end position="502"/>
    </location>
</feature>
<protein>
    <recommendedName>
        <fullName evidence="2">SWR1-complex protein 3 domain-containing protein</fullName>
    </recommendedName>
</protein>
<evidence type="ECO:0000313" key="4">
    <source>
        <dbReference type="Proteomes" id="UP000253664"/>
    </source>
</evidence>
<dbReference type="AlphaFoldDB" id="A0A367L0M1"/>
<feature type="compositionally biased region" description="Polar residues" evidence="1">
    <location>
        <begin position="208"/>
        <end position="227"/>
    </location>
</feature>
<sequence>MEKKRKLTRASARAEQATKKRRDRSPSPPPPPPQPQSQPQPELSSSIQVGKPLPTVEEVQPDLPLADYQSISESGVLAESLCRSRQRWTSDGLFEKFWSKPHKRKGVLQEDPGNPPKDSMTRVGTVTLAIEPHIIEATMFVVKAPKPPEPVQQQPSTPARQDNPASSSTLARPVLQYGPPSGVMPPPSTPIFVPIALDRPSVAPPSPATNASQRSVSPSSHNKSGVVSSVEPCELPSPATVAANATPAAASAGPATVHTNTSPATPIAAAPHTVASQRSCNGPQQTAAPPAVGAQQTSPAPTATSQATDRPTAASAPAAPKPAANDPVIALLAQKASGDSELRDLMKRVAVGQAKDGELAQFQKVIDQLNAECKQRSGPPADKLFVDGRTVKYFADEVRTILDIVLASNPNQKSAELKPPPRSDPLVVLLVKTALEDQRTRDMIRRIADGRPGLTDAQDLREILDRLHRDAKTVPKGPPPRPKHPPVANGAANANSPQATNNAQALRCKGLSSSTARQDISAAVFDFGNGDRYLFPKYSILEYLPTQSGQQVIASFLIVRKGSSSEYGGDPALDYYQPVTIRISTASGRYLDNLARVVASPDEVRRYMDDVMDNMTRAEYVLLAMRLPRVDVDIQGVFTPADEPKSDPELDRSQPTKPGVLWATAASKKPLELSEPIKFRDAEQQTQLRYERFIRSMAERDPEPVQ</sequence>
<evidence type="ECO:0000256" key="1">
    <source>
        <dbReference type="SAM" id="MobiDB-lite"/>
    </source>
</evidence>
<reference evidence="3 4" key="1">
    <citation type="journal article" date="2015" name="BMC Genomics">
        <title>Insights from the genome of Ophiocordyceps polyrhachis-furcata to pathogenicity and host specificity in insect fungi.</title>
        <authorList>
            <person name="Wichadakul D."/>
            <person name="Kobmoo N."/>
            <person name="Ingsriswang S."/>
            <person name="Tangphatsornruang S."/>
            <person name="Chantasingh D."/>
            <person name="Luangsa-ard J.J."/>
            <person name="Eurwilaichitr L."/>
        </authorList>
    </citation>
    <scope>NUCLEOTIDE SEQUENCE [LARGE SCALE GENOMIC DNA]</scope>
    <source>
        <strain evidence="3 4">BCC 54312</strain>
    </source>
</reference>
<feature type="compositionally biased region" description="Polar residues" evidence="1">
    <location>
        <begin position="274"/>
        <end position="287"/>
    </location>
</feature>
<feature type="region of interest" description="Disordered" evidence="1">
    <location>
        <begin position="638"/>
        <end position="661"/>
    </location>
</feature>
<evidence type="ECO:0000259" key="2">
    <source>
        <dbReference type="Pfam" id="PF24707"/>
    </source>
</evidence>